<dbReference type="EMBL" id="LR798414">
    <property type="protein sequence ID" value="CAB5229624.1"/>
    <property type="molecule type" value="Genomic_DNA"/>
</dbReference>
<proteinExistence type="predicted"/>
<accession>A0A6J7XNR3</accession>
<gene>
    <name evidence="2" type="ORF">UFOVP1117_2</name>
    <name evidence="3" type="ORF">UFOVP1570_3</name>
    <name evidence="1" type="ORF">UFOVP632_47</name>
</gene>
<dbReference type="EMBL" id="LR797062">
    <property type="protein sequence ID" value="CAB4184397.1"/>
    <property type="molecule type" value="Genomic_DNA"/>
</dbReference>
<reference evidence="3" key="1">
    <citation type="submission" date="2020-05" db="EMBL/GenBank/DDBJ databases">
        <authorList>
            <person name="Chiriac C."/>
            <person name="Salcher M."/>
            <person name="Ghai R."/>
            <person name="Kavagutti S V."/>
        </authorList>
    </citation>
    <scope>NUCLEOTIDE SEQUENCE</scope>
</reference>
<name>A0A6J7XNR3_9CAUD</name>
<dbReference type="EMBL" id="LR796608">
    <property type="protein sequence ID" value="CAB4154191.1"/>
    <property type="molecule type" value="Genomic_DNA"/>
</dbReference>
<evidence type="ECO:0000313" key="3">
    <source>
        <dbReference type="EMBL" id="CAB5229624.1"/>
    </source>
</evidence>
<sequence length="60" mass="7052">MKKIDTIHSITGKPLGEIYANNNLFAFKHLVANEFQNGFQNWNDAYDAFQTFHADWFENQ</sequence>
<protein>
    <submittedName>
        <fullName evidence="3">Uncharacterized protein</fullName>
    </submittedName>
</protein>
<evidence type="ECO:0000313" key="1">
    <source>
        <dbReference type="EMBL" id="CAB4154191.1"/>
    </source>
</evidence>
<evidence type="ECO:0000313" key="2">
    <source>
        <dbReference type="EMBL" id="CAB4184397.1"/>
    </source>
</evidence>
<organism evidence="3">
    <name type="scientific">uncultured Caudovirales phage</name>
    <dbReference type="NCBI Taxonomy" id="2100421"/>
    <lineage>
        <taxon>Viruses</taxon>
        <taxon>Duplodnaviria</taxon>
        <taxon>Heunggongvirae</taxon>
        <taxon>Uroviricota</taxon>
        <taxon>Caudoviricetes</taxon>
        <taxon>Peduoviridae</taxon>
        <taxon>Maltschvirus</taxon>
        <taxon>Maltschvirus maltsch</taxon>
    </lineage>
</organism>